<organism evidence="1 2">
    <name type="scientific">Scytonema hofmannii PCC 7110</name>
    <dbReference type="NCBI Taxonomy" id="128403"/>
    <lineage>
        <taxon>Bacteria</taxon>
        <taxon>Bacillati</taxon>
        <taxon>Cyanobacteriota</taxon>
        <taxon>Cyanophyceae</taxon>
        <taxon>Nostocales</taxon>
        <taxon>Scytonemataceae</taxon>
        <taxon>Scytonema</taxon>
    </lineage>
</organism>
<protein>
    <submittedName>
        <fullName evidence="1">Uncharacterized protein</fullName>
    </submittedName>
</protein>
<accession>A0A139WWE7</accession>
<evidence type="ECO:0000313" key="2">
    <source>
        <dbReference type="Proteomes" id="UP000076925"/>
    </source>
</evidence>
<sequence>MKNEQIFSKSKRLQELFLTTLLGQIPTIFLGKRLRNILYKSIFGKLGNSVYIQNGVEFISTRYIEISLT</sequence>
<reference evidence="1 2" key="1">
    <citation type="journal article" date="2013" name="Genome Biol. Evol.">
        <title>Genomes of Stigonematalean cyanobacteria (subsection V) and the evolution of oxygenic photosynthesis from prokaryotes to plastids.</title>
        <authorList>
            <person name="Dagan T."/>
            <person name="Roettger M."/>
            <person name="Stucken K."/>
            <person name="Landan G."/>
            <person name="Koch R."/>
            <person name="Major P."/>
            <person name="Gould S.B."/>
            <person name="Goremykin V.V."/>
            <person name="Rippka R."/>
            <person name="Tandeau de Marsac N."/>
            <person name="Gugger M."/>
            <person name="Lockhart P.J."/>
            <person name="Allen J.F."/>
            <person name="Brune I."/>
            <person name="Maus I."/>
            <person name="Puhler A."/>
            <person name="Martin W.F."/>
        </authorList>
    </citation>
    <scope>NUCLEOTIDE SEQUENCE [LARGE SCALE GENOMIC DNA]</scope>
    <source>
        <strain evidence="1 2">PCC 7110</strain>
    </source>
</reference>
<dbReference type="AlphaFoldDB" id="A0A139WWE7"/>
<dbReference type="Proteomes" id="UP000076925">
    <property type="component" value="Unassembled WGS sequence"/>
</dbReference>
<evidence type="ECO:0000313" key="1">
    <source>
        <dbReference type="EMBL" id="KYC36733.1"/>
    </source>
</evidence>
<proteinExistence type="predicted"/>
<keyword evidence="2" id="KW-1185">Reference proteome</keyword>
<dbReference type="RefSeq" id="WP_017744770.1">
    <property type="nucleotide sequence ID" value="NZ_KQ976354.1"/>
</dbReference>
<name>A0A139WWE7_9CYAN</name>
<comment type="caution">
    <text evidence="1">The sequence shown here is derived from an EMBL/GenBank/DDBJ whole genome shotgun (WGS) entry which is preliminary data.</text>
</comment>
<gene>
    <name evidence="1" type="ORF">WA1_44455</name>
</gene>
<dbReference type="EMBL" id="ANNX02000047">
    <property type="protein sequence ID" value="KYC36733.1"/>
    <property type="molecule type" value="Genomic_DNA"/>
</dbReference>